<dbReference type="eggNOG" id="ENOG5031FFE">
    <property type="taxonomic scope" value="Bacteria"/>
</dbReference>
<feature type="transmembrane region" description="Helical" evidence="1">
    <location>
        <begin position="94"/>
        <end position="118"/>
    </location>
</feature>
<feature type="transmembrane region" description="Helical" evidence="1">
    <location>
        <begin position="139"/>
        <end position="163"/>
    </location>
</feature>
<dbReference type="AlphaFoldDB" id="G0JT94"/>
<dbReference type="KEGG" id="afi:Acife_0428"/>
<reference evidence="2 3" key="1">
    <citation type="journal article" date="2011" name="J. Bacteriol.">
        <title>Draft genome of the psychrotolerant acidophile Acidithiobacillus ferrivorans SS3.</title>
        <authorList>
            <person name="Liljeqvist M."/>
            <person name="Valdes J."/>
            <person name="Holmes D.S."/>
            <person name="Dopson M."/>
        </authorList>
    </citation>
    <scope>NUCLEOTIDE SEQUENCE [LARGE SCALE GENOMIC DNA]</scope>
    <source>
        <strain evidence="2 3">SS3</strain>
    </source>
</reference>
<dbReference type="STRING" id="743299.Acife_0428"/>
<accession>G0JT94</accession>
<dbReference type="Proteomes" id="UP000009220">
    <property type="component" value="Chromosome"/>
</dbReference>
<feature type="transmembrane region" description="Helical" evidence="1">
    <location>
        <begin position="54"/>
        <end position="74"/>
    </location>
</feature>
<gene>
    <name evidence="2" type="ORF">Acife_0428</name>
</gene>
<keyword evidence="1" id="KW-1133">Transmembrane helix</keyword>
<dbReference type="RefSeq" id="WP_014027919.1">
    <property type="nucleotide sequence ID" value="NC_015942.1"/>
</dbReference>
<protein>
    <submittedName>
        <fullName evidence="2">Uncharacterized protein</fullName>
    </submittedName>
</protein>
<evidence type="ECO:0000313" key="3">
    <source>
        <dbReference type="Proteomes" id="UP000009220"/>
    </source>
</evidence>
<dbReference type="HOGENOM" id="CLU_1575099_0_0_6"/>
<evidence type="ECO:0000313" key="2">
    <source>
        <dbReference type="EMBL" id="AEM46648.1"/>
    </source>
</evidence>
<feature type="transmembrane region" description="Helical" evidence="1">
    <location>
        <begin position="20"/>
        <end position="42"/>
    </location>
</feature>
<proteinExistence type="predicted"/>
<keyword evidence="1" id="KW-0812">Transmembrane</keyword>
<evidence type="ECO:0000256" key="1">
    <source>
        <dbReference type="SAM" id="Phobius"/>
    </source>
</evidence>
<name>G0JT94_9PROT</name>
<keyword evidence="1" id="KW-0472">Membrane</keyword>
<dbReference type="EMBL" id="CP002985">
    <property type="protein sequence ID" value="AEM46648.1"/>
    <property type="molecule type" value="Genomic_DNA"/>
</dbReference>
<organism evidence="2 3">
    <name type="scientific">Acidithiobacillus ferrivorans SS3</name>
    <dbReference type="NCBI Taxonomy" id="743299"/>
    <lineage>
        <taxon>Bacteria</taxon>
        <taxon>Pseudomonadati</taxon>
        <taxon>Pseudomonadota</taxon>
        <taxon>Acidithiobacillia</taxon>
        <taxon>Acidithiobacillales</taxon>
        <taxon>Acidithiobacillaceae</taxon>
        <taxon>Acidithiobacillus</taxon>
    </lineage>
</organism>
<sequence length="169" mass="17717">MLTAIQMIGNMGQSLGPMFVLTVGLSFVVGLWFVADSVFLMVRVSNDPRIHKSRIPITAATGALLMAMPVFVLHDVGTFFSQGQPSPLAYTGPGGAHVGLAVMVIENFVQLVGWLAVFRGLVILKRVGDGTTRESSDTAFVHIIGGALAANVVGTAIALGHTFGLTLPL</sequence>